<accession>A0A2S3Z9R4</accession>
<dbReference type="EMBL" id="PPXD01000026">
    <property type="protein sequence ID" value="POH62281.1"/>
    <property type="molecule type" value="Genomic_DNA"/>
</dbReference>
<organism evidence="1 2">
    <name type="scientific">Cryobacterium zongtaii</name>
    <dbReference type="NCBI Taxonomy" id="1259217"/>
    <lineage>
        <taxon>Bacteria</taxon>
        <taxon>Bacillati</taxon>
        <taxon>Actinomycetota</taxon>
        <taxon>Actinomycetes</taxon>
        <taxon>Micrococcales</taxon>
        <taxon>Microbacteriaceae</taxon>
        <taxon>Cryobacterium</taxon>
    </lineage>
</organism>
<reference evidence="1 2" key="1">
    <citation type="submission" date="2018-01" db="EMBL/GenBank/DDBJ databases">
        <title>Cryobacterium sp. nov., from glaciers in China.</title>
        <authorList>
            <person name="Liu Q."/>
            <person name="Xin Y.-H."/>
        </authorList>
    </citation>
    <scope>NUCLEOTIDE SEQUENCE [LARGE SCALE GENOMIC DNA]</scope>
    <source>
        <strain evidence="1 2">TMN-42</strain>
    </source>
</reference>
<dbReference type="Proteomes" id="UP000237340">
    <property type="component" value="Unassembled WGS sequence"/>
</dbReference>
<keyword evidence="2" id="KW-1185">Reference proteome</keyword>
<evidence type="ECO:0000313" key="1">
    <source>
        <dbReference type="EMBL" id="POH62281.1"/>
    </source>
</evidence>
<comment type="caution">
    <text evidence="1">The sequence shown here is derived from an EMBL/GenBank/DDBJ whole genome shotgun (WGS) entry which is preliminary data.</text>
</comment>
<protein>
    <submittedName>
        <fullName evidence="1">Uncharacterized protein</fullName>
    </submittedName>
</protein>
<sequence>MMVFHQTANIGQVIVIVMTARAQAWNHANLTQVSSLASLGYALTGLQSSTAASRIPSQYALAVAPLSWSWLRVPYSAAPLDFPPLLLWP</sequence>
<dbReference type="AlphaFoldDB" id="A0A2S3Z9R4"/>
<name>A0A2S3Z9R4_9MICO</name>
<gene>
    <name evidence="1" type="ORF">C3B61_15460</name>
</gene>
<evidence type="ECO:0000313" key="2">
    <source>
        <dbReference type="Proteomes" id="UP000237340"/>
    </source>
</evidence>
<proteinExistence type="predicted"/>